<protein>
    <submittedName>
        <fullName evidence="2">Uncharacterized protein</fullName>
    </submittedName>
</protein>
<dbReference type="STRING" id="742742.HMPREF9452_00068"/>
<keyword evidence="1" id="KW-1133">Transmembrane helix</keyword>
<feature type="transmembrane region" description="Helical" evidence="1">
    <location>
        <begin position="178"/>
        <end position="199"/>
    </location>
</feature>
<proteinExistence type="predicted"/>
<feature type="transmembrane region" description="Helical" evidence="1">
    <location>
        <begin position="87"/>
        <end position="110"/>
    </location>
</feature>
<sequence>MNPRRNQMARTSSQTPHKSHHAATAALVFKGANLGLCSIVCIVALVLFQTFKGEGAWMFVNLDTVWRGFVPDPSYITAETKTELNDAIAFSALAGTVFLPFIDLIACILFSKAAYDDNQLILSIARGSSNWRAAFSSLAVISLPIHALFAISSLSMSLTLSQQYGLQPDSIAEVVRTLLPNLALVSAVNQSFLVCCLAIDRITQNHIVSIGIMSAAFIATCVLQMAQPESIIPVHAGYWFTLCSTRSSVDLALGALLFSTTSSLIAFGILATALNMRTRRA</sequence>
<keyword evidence="1" id="KW-0472">Membrane</keyword>
<dbReference type="Proteomes" id="UP000004830">
    <property type="component" value="Unassembled WGS sequence"/>
</dbReference>
<comment type="caution">
    <text evidence="2">The sequence shown here is derived from an EMBL/GenBank/DDBJ whole genome shotgun (WGS) entry which is preliminary data.</text>
</comment>
<feature type="transmembrane region" description="Helical" evidence="1">
    <location>
        <begin position="206"/>
        <end position="226"/>
    </location>
</feature>
<accession>G1WFF5</accession>
<dbReference type="PATRIC" id="fig|742742.3.peg.66"/>
<dbReference type="HOGENOM" id="CLU_989403_0_0_11"/>
<evidence type="ECO:0000256" key="1">
    <source>
        <dbReference type="SAM" id="Phobius"/>
    </source>
</evidence>
<keyword evidence="3" id="KW-1185">Reference proteome</keyword>
<evidence type="ECO:0000313" key="2">
    <source>
        <dbReference type="EMBL" id="EGX71903.1"/>
    </source>
</evidence>
<evidence type="ECO:0000313" key="3">
    <source>
        <dbReference type="Proteomes" id="UP000004830"/>
    </source>
</evidence>
<name>G1WFF5_9ACTN</name>
<dbReference type="AlphaFoldDB" id="G1WFF5"/>
<dbReference type="EMBL" id="ADLS01000001">
    <property type="protein sequence ID" value="EGX71903.1"/>
    <property type="molecule type" value="Genomic_DNA"/>
</dbReference>
<feature type="transmembrane region" description="Helical" evidence="1">
    <location>
        <begin position="21"/>
        <end position="48"/>
    </location>
</feature>
<keyword evidence="1" id="KW-0812">Transmembrane</keyword>
<feature type="transmembrane region" description="Helical" evidence="1">
    <location>
        <begin position="251"/>
        <end position="274"/>
    </location>
</feature>
<organism evidence="2 3">
    <name type="scientific">Collinsella tanakaei YIT 12063</name>
    <dbReference type="NCBI Taxonomy" id="742742"/>
    <lineage>
        <taxon>Bacteria</taxon>
        <taxon>Bacillati</taxon>
        <taxon>Actinomycetota</taxon>
        <taxon>Coriobacteriia</taxon>
        <taxon>Coriobacteriales</taxon>
        <taxon>Coriobacteriaceae</taxon>
        <taxon>Collinsella</taxon>
    </lineage>
</organism>
<reference evidence="2 3" key="1">
    <citation type="submission" date="2011-06" db="EMBL/GenBank/DDBJ databases">
        <title>The Genome Sequence of Collinsella tanakaei YIT 12063.</title>
        <authorList>
            <consortium name="The Broad Institute Genome Sequencing Platform"/>
            <person name="Earl A."/>
            <person name="Ward D."/>
            <person name="Feldgarden M."/>
            <person name="Gevers D."/>
            <person name="Morotomi M."/>
            <person name="Young S.K."/>
            <person name="Zeng Q."/>
            <person name="Gargeya S."/>
            <person name="Fitzgerald M."/>
            <person name="Haas B."/>
            <person name="Abouelleil A."/>
            <person name="Alvarado L."/>
            <person name="Arachchi H.M."/>
            <person name="Berlin A."/>
            <person name="Brown A."/>
            <person name="Chapman S.B."/>
            <person name="Chen Z."/>
            <person name="Dunbar C."/>
            <person name="Freedman E."/>
            <person name="Gearin G."/>
            <person name="Gellesch M."/>
            <person name="Goldberg J."/>
            <person name="Griggs A."/>
            <person name="Gujja S."/>
            <person name="Heiman D."/>
            <person name="Howarth C."/>
            <person name="Larson L."/>
            <person name="Lui A."/>
            <person name="MacDonald P.J.P."/>
            <person name="Mehta T."/>
            <person name="Montmayeur A."/>
            <person name="Murphy C."/>
            <person name="Neiman D."/>
            <person name="Pearson M."/>
            <person name="Priest M."/>
            <person name="Roberts A."/>
            <person name="Saif S."/>
            <person name="Shea T."/>
            <person name="Shenoy N."/>
            <person name="Sisk P."/>
            <person name="Stolte C."/>
            <person name="Sykes S."/>
            <person name="Wortman J."/>
            <person name="Nusbaum C."/>
            <person name="Birren B."/>
        </authorList>
    </citation>
    <scope>NUCLEOTIDE SEQUENCE [LARGE SCALE GENOMIC DNA]</scope>
    <source>
        <strain evidence="2 3">YIT 12063</strain>
    </source>
</reference>
<gene>
    <name evidence="2" type="ORF">HMPREF9452_00068</name>
</gene>
<feature type="transmembrane region" description="Helical" evidence="1">
    <location>
        <begin position="131"/>
        <end position="158"/>
    </location>
</feature>